<dbReference type="CDD" id="cd07344">
    <property type="entry name" value="M48_yhfN_like"/>
    <property type="match status" value="1"/>
</dbReference>
<evidence type="ECO:0000313" key="3">
    <source>
        <dbReference type="Proteomes" id="UP000719942"/>
    </source>
</evidence>
<evidence type="ECO:0000313" key="2">
    <source>
        <dbReference type="EMBL" id="MBW7571251.1"/>
    </source>
</evidence>
<dbReference type="InterPro" id="IPR002725">
    <property type="entry name" value="YgjP-like_metallopeptidase"/>
</dbReference>
<reference evidence="2 3" key="1">
    <citation type="submission" date="2021-03" db="EMBL/GenBank/DDBJ databases">
        <title>Caproiciproducens sp. nov. isolated from feces of cow.</title>
        <authorList>
            <person name="Choi J.-Y."/>
        </authorList>
    </citation>
    <scope>NUCLEOTIDE SEQUENCE [LARGE SCALE GENOMIC DNA]</scope>
    <source>
        <strain evidence="2 3">AGMB10547</strain>
    </source>
</reference>
<dbReference type="PANTHER" id="PTHR30399:SF1">
    <property type="entry name" value="UTP PYROPHOSPHATASE"/>
    <property type="match status" value="1"/>
</dbReference>
<dbReference type="Gene3D" id="1.10.260.40">
    <property type="entry name" value="lambda repressor-like DNA-binding domains"/>
    <property type="match status" value="1"/>
</dbReference>
<dbReference type="Proteomes" id="UP000719942">
    <property type="component" value="Unassembled WGS sequence"/>
</dbReference>
<dbReference type="Gene3D" id="3.30.2010.10">
    <property type="entry name" value="Metalloproteases ('zincins'), catalytic domain"/>
    <property type="match status" value="1"/>
</dbReference>
<sequence length="857" mass="98998">MQIVISGIPINVQKKNIKNMHLYVKPPDGHVIISAPLTMDDKAIEVYARTNVSWIKKQIRKFQEQPRSGKRQYVSGETIYIWGKQYFIKFVPDSKKNSFALQGDHVILSMSNESTVKQRENYIHEQYRILLKQEIERLLPKWEQITDLHCESWQTKYMVTRWGTCNTEKKKLWFNLQLAQKPIECLEFVILHELIHLRSRKHDATFIEYMDLYMPNWRDIRNELNERKLDYYDAHDESPLKKLINTERYDEIKDAALAYLETDPELDKKKYNVALSDIEIENVVHIEQPYEGTIAFDVIVSCDVESIDRNGKGQPYFSEKWLSIHCEVSIGIELSNFSIVNVGKCEVQEENGNDRFSGELVPIITRDDFDQEATLFLEKFYPDALEKPVPVPIRQIAENMNLTIIEDTRLSEELSIFGMVVFEDGNIGGANKDVLVRKAKRGTMYIDPRVYYEKTYGTANSTIAHECYHWYRHRPYHALMKMIGAKDDVGKVIQCAIQANNKDTEKWKAIDWMEWQANSVVLNILMPYQTCRIVIDKLLKEYVESVEEAYKQQGLETVIDRVGEYYGVSRQAVKTRMRQLGYSIIDGVYTYVNGHYIPHFSFNAEAVGRNQTFTISATDLFKAYCCSKEFRKIIDSGNVVYVDGHLCVNKPEYVEIGDDGTCHMTKYGLAHVDECCYLFDLGYTYESKYQGLKTYAQFLTKTNPQLSARECSYDPTNVHNQALNALMDNAPQRSNALRRYPGSFAETLVQLMNERHLSNKKLADLSLVGEKTIQRIRNDEEYPTSKQTVLGLCVGLKLSPAEAEDFFAKSDFKLNTTKTEDYIYKCILGSCAVNSIYAINEMLEAHGVPQLGSSSQE</sequence>
<dbReference type="InterPro" id="IPR010982">
    <property type="entry name" value="Lambda_DNA-bd_dom_sf"/>
</dbReference>
<keyword evidence="3" id="KW-1185">Reference proteome</keyword>
<accession>A0ABS7DJG8</accession>
<feature type="domain" description="YgjP-like metallopeptidase" evidence="1">
    <location>
        <begin position="21"/>
        <end position="226"/>
    </location>
</feature>
<protein>
    <submittedName>
        <fullName evidence="2">M48 family metallopeptidase</fullName>
    </submittedName>
</protein>
<organism evidence="2 3">
    <name type="scientific">Caproiciproducens faecalis</name>
    <dbReference type="NCBI Taxonomy" id="2820301"/>
    <lineage>
        <taxon>Bacteria</taxon>
        <taxon>Bacillati</taxon>
        <taxon>Bacillota</taxon>
        <taxon>Clostridia</taxon>
        <taxon>Eubacteriales</taxon>
        <taxon>Acutalibacteraceae</taxon>
        <taxon>Caproiciproducens</taxon>
    </lineage>
</organism>
<dbReference type="Pfam" id="PF01863">
    <property type="entry name" value="YgjP-like"/>
    <property type="match status" value="1"/>
</dbReference>
<gene>
    <name evidence="2" type="ORF">J5W02_00355</name>
</gene>
<evidence type="ECO:0000259" key="1">
    <source>
        <dbReference type="Pfam" id="PF01863"/>
    </source>
</evidence>
<dbReference type="EMBL" id="JAGFNZ010000001">
    <property type="protein sequence ID" value="MBW7571251.1"/>
    <property type="molecule type" value="Genomic_DNA"/>
</dbReference>
<dbReference type="RefSeq" id="WP_219938446.1">
    <property type="nucleotide sequence ID" value="NZ_JAGFNZ010000001.1"/>
</dbReference>
<dbReference type="PANTHER" id="PTHR30399">
    <property type="entry name" value="UNCHARACTERIZED PROTEIN YGJP"/>
    <property type="match status" value="1"/>
</dbReference>
<dbReference type="InterPro" id="IPR053136">
    <property type="entry name" value="UTP_pyrophosphatase-like"/>
</dbReference>
<proteinExistence type="predicted"/>
<comment type="caution">
    <text evidence="2">The sequence shown here is derived from an EMBL/GenBank/DDBJ whole genome shotgun (WGS) entry which is preliminary data.</text>
</comment>
<name>A0ABS7DJG8_9FIRM</name>